<accession>A0A972NRQ0</accession>
<dbReference type="InterPro" id="IPR014748">
    <property type="entry name" value="Enoyl-CoA_hydra_C"/>
</dbReference>
<keyword evidence="3" id="KW-0413">Isomerase</keyword>
<dbReference type="EMBL" id="WOEZ01000092">
    <property type="protein sequence ID" value="NPT56435.1"/>
    <property type="molecule type" value="Genomic_DNA"/>
</dbReference>
<dbReference type="SUPFAM" id="SSF52096">
    <property type="entry name" value="ClpP/crotonase"/>
    <property type="match status" value="1"/>
</dbReference>
<dbReference type="InterPro" id="IPR001753">
    <property type="entry name" value="Enoyl-CoA_hydra/iso"/>
</dbReference>
<dbReference type="Gene3D" id="3.90.226.10">
    <property type="entry name" value="2-enoyl-CoA Hydratase, Chain A, domain 1"/>
    <property type="match status" value="1"/>
</dbReference>
<dbReference type="Gene3D" id="1.10.12.10">
    <property type="entry name" value="Lyase 2-enoyl-coa Hydratase, Chain A, domain 2"/>
    <property type="match status" value="1"/>
</dbReference>
<dbReference type="CDD" id="cd06558">
    <property type="entry name" value="crotonase-like"/>
    <property type="match status" value="1"/>
</dbReference>
<protein>
    <submittedName>
        <fullName evidence="3">2-(1,2-epoxy-1,2-dihydrophenyl)acetyl-CoA isomerase</fullName>
        <ecNumber evidence="3">4.2.1.17</ecNumber>
    </submittedName>
</protein>
<evidence type="ECO:0000256" key="2">
    <source>
        <dbReference type="SAM" id="MobiDB-lite"/>
    </source>
</evidence>
<dbReference type="AlphaFoldDB" id="A0A972NRQ0"/>
<dbReference type="PANTHER" id="PTHR43459">
    <property type="entry name" value="ENOYL-COA HYDRATASE"/>
    <property type="match status" value="1"/>
</dbReference>
<comment type="similarity">
    <text evidence="1">Belongs to the enoyl-CoA hydratase/isomerase family.</text>
</comment>
<gene>
    <name evidence="3" type="ORF">GNZ13_18050</name>
    <name evidence="4" type="ORF">GNZ13_21735</name>
</gene>
<dbReference type="Proteomes" id="UP000655523">
    <property type="component" value="Unassembled WGS sequence"/>
</dbReference>
<dbReference type="GO" id="GO:0004300">
    <property type="term" value="F:enoyl-CoA hydratase activity"/>
    <property type="evidence" value="ECO:0007669"/>
    <property type="project" value="UniProtKB-EC"/>
</dbReference>
<reference evidence="3 5" key="1">
    <citation type="submission" date="2019-11" db="EMBL/GenBank/DDBJ databases">
        <title>Metabolism of dissolved organic matter in forest soils.</title>
        <authorList>
            <person name="Cyle K.T."/>
            <person name="Wilhelm R.C."/>
            <person name="Martinez C.E."/>
        </authorList>
    </citation>
    <scope>NUCLEOTIDE SEQUENCE [LARGE SCALE GENOMIC DNA]</scope>
    <source>
        <strain evidence="3 5">5N</strain>
    </source>
</reference>
<dbReference type="EC" id="4.2.1.17" evidence="3"/>
<evidence type="ECO:0000313" key="5">
    <source>
        <dbReference type="Proteomes" id="UP000655523"/>
    </source>
</evidence>
<dbReference type="EMBL" id="WOEZ01000117">
    <property type="protein sequence ID" value="NPT57127.1"/>
    <property type="molecule type" value="Genomic_DNA"/>
</dbReference>
<dbReference type="GO" id="GO:0016853">
    <property type="term" value="F:isomerase activity"/>
    <property type="evidence" value="ECO:0007669"/>
    <property type="project" value="UniProtKB-KW"/>
</dbReference>
<dbReference type="Pfam" id="PF00378">
    <property type="entry name" value="ECH_1"/>
    <property type="match status" value="1"/>
</dbReference>
<keyword evidence="5" id="KW-1185">Reference proteome</keyword>
<comment type="caution">
    <text evidence="3">The sequence shown here is derived from an EMBL/GenBank/DDBJ whole genome shotgun (WGS) entry which is preliminary data.</text>
</comment>
<dbReference type="PANTHER" id="PTHR43459:SF1">
    <property type="entry name" value="EG:BACN32G11.4 PROTEIN"/>
    <property type="match status" value="1"/>
</dbReference>
<name>A0A972NRQ0_9BURK</name>
<feature type="region of interest" description="Disordered" evidence="2">
    <location>
        <begin position="233"/>
        <end position="264"/>
    </location>
</feature>
<dbReference type="InterPro" id="IPR029045">
    <property type="entry name" value="ClpP/crotonase-like_dom_sf"/>
</dbReference>
<evidence type="ECO:0000313" key="3">
    <source>
        <dbReference type="EMBL" id="NPT56435.1"/>
    </source>
</evidence>
<sequence>MSEALVIYTLEHDVAIIRLNDPKTLNAFSEGMADQLKEAFTRAEAEARAIVLTGEGRGFSSGVNLVTGAASKPVDERDAGERLERQFNPLMLHLRNLAIPIVTAVNGAAAGVGCAFALAGDIVIASESAYFLQAFSRVGLVPDGGSAYLLASAAGRVRAMEMMLLAEKISAEQALSWGLINRVVPDGEAVSVALEIAVRLANGPTDTYRLIRKLAWSALDEPFSEQLALEREAQRTAGKNPDFDEGVAAFREKRPANFKGNARR</sequence>
<proteinExistence type="inferred from homology"/>
<evidence type="ECO:0000256" key="1">
    <source>
        <dbReference type="ARBA" id="ARBA00005254"/>
    </source>
</evidence>
<keyword evidence="3" id="KW-0456">Lyase</keyword>
<evidence type="ECO:0000313" key="4">
    <source>
        <dbReference type="EMBL" id="NPT57127.1"/>
    </source>
</evidence>
<dbReference type="RefSeq" id="WP_172166818.1">
    <property type="nucleotide sequence ID" value="NZ_WOEZ01000092.1"/>
</dbReference>
<organism evidence="3 5">
    <name type="scientific">Paraburkholderia elongata</name>
    <dbReference type="NCBI Taxonomy" id="2675747"/>
    <lineage>
        <taxon>Bacteria</taxon>
        <taxon>Pseudomonadati</taxon>
        <taxon>Pseudomonadota</taxon>
        <taxon>Betaproteobacteria</taxon>
        <taxon>Burkholderiales</taxon>
        <taxon>Burkholderiaceae</taxon>
        <taxon>Paraburkholderia</taxon>
    </lineage>
</organism>